<evidence type="ECO:0000256" key="5">
    <source>
        <dbReference type="PIRSR" id="PIRSR000137-2"/>
    </source>
</evidence>
<dbReference type="SUPFAM" id="SSF54373">
    <property type="entry name" value="FAD-linked reductases, C-terminal domain"/>
    <property type="match status" value="1"/>
</dbReference>
<dbReference type="PROSITE" id="PS51257">
    <property type="entry name" value="PROKAR_LIPOPROTEIN"/>
    <property type="match status" value="1"/>
</dbReference>
<accession>A0A6G6WKY1</accession>
<comment type="cofactor">
    <cofactor evidence="1 5">
        <name>FAD</name>
        <dbReference type="ChEBI" id="CHEBI:57692"/>
    </cofactor>
</comment>
<dbReference type="Gene3D" id="3.50.50.60">
    <property type="entry name" value="FAD/NAD(P)-binding domain"/>
    <property type="match status" value="1"/>
</dbReference>
<proteinExistence type="inferred from homology"/>
<dbReference type="Proteomes" id="UP000502996">
    <property type="component" value="Chromosome"/>
</dbReference>
<dbReference type="SUPFAM" id="SSF51905">
    <property type="entry name" value="FAD/NAD(P)-binding domain"/>
    <property type="match status" value="1"/>
</dbReference>
<dbReference type="InterPro" id="IPR000172">
    <property type="entry name" value="GMC_OxRdtase_N"/>
</dbReference>
<feature type="domain" description="Glucose-methanol-choline oxidoreductase N-terminal" evidence="7">
    <location>
        <begin position="270"/>
        <end position="284"/>
    </location>
</feature>
<feature type="binding site" evidence="5">
    <location>
        <begin position="107"/>
        <end position="110"/>
    </location>
    <ligand>
        <name>FAD</name>
        <dbReference type="ChEBI" id="CHEBI:57692"/>
    </ligand>
</feature>
<name>A0A6G6WKY1_9ACTN</name>
<organism evidence="8 9">
    <name type="scientific">Nocardioides anomalus</name>
    <dbReference type="NCBI Taxonomy" id="2712223"/>
    <lineage>
        <taxon>Bacteria</taxon>
        <taxon>Bacillati</taxon>
        <taxon>Actinomycetota</taxon>
        <taxon>Actinomycetes</taxon>
        <taxon>Propionibacteriales</taxon>
        <taxon>Nocardioidaceae</taxon>
        <taxon>Nocardioides</taxon>
    </lineage>
</organism>
<keyword evidence="3" id="KW-0285">Flavoprotein</keyword>
<comment type="similarity">
    <text evidence="2">Belongs to the GMC oxidoreductase family.</text>
</comment>
<dbReference type="PANTHER" id="PTHR11552:SF147">
    <property type="entry name" value="CHOLINE DEHYDROGENASE, MITOCHONDRIAL"/>
    <property type="match status" value="1"/>
</dbReference>
<dbReference type="EMBL" id="CP049257">
    <property type="protein sequence ID" value="QIG45998.1"/>
    <property type="molecule type" value="Genomic_DNA"/>
</dbReference>
<dbReference type="PROSITE" id="PS00624">
    <property type="entry name" value="GMC_OXRED_2"/>
    <property type="match status" value="1"/>
</dbReference>
<evidence type="ECO:0000256" key="6">
    <source>
        <dbReference type="SAM" id="MobiDB-lite"/>
    </source>
</evidence>
<evidence type="ECO:0000313" key="9">
    <source>
        <dbReference type="Proteomes" id="UP000502996"/>
    </source>
</evidence>
<keyword evidence="9" id="KW-1185">Reference proteome</keyword>
<dbReference type="GO" id="GO:0016614">
    <property type="term" value="F:oxidoreductase activity, acting on CH-OH group of donors"/>
    <property type="evidence" value="ECO:0007669"/>
    <property type="project" value="InterPro"/>
</dbReference>
<feature type="binding site" evidence="5">
    <location>
        <position position="235"/>
    </location>
    <ligand>
        <name>FAD</name>
        <dbReference type="ChEBI" id="CHEBI:57692"/>
    </ligand>
</feature>
<evidence type="ECO:0000313" key="8">
    <source>
        <dbReference type="EMBL" id="QIG45998.1"/>
    </source>
</evidence>
<dbReference type="PIRSF" id="PIRSF000137">
    <property type="entry name" value="Alcohol_oxidase"/>
    <property type="match status" value="1"/>
</dbReference>
<dbReference type="InterPro" id="IPR036188">
    <property type="entry name" value="FAD/NAD-bd_sf"/>
</dbReference>
<dbReference type="KEGG" id="nano:G5V58_15070"/>
<dbReference type="InterPro" id="IPR007867">
    <property type="entry name" value="GMC_OxRtase_C"/>
</dbReference>
<dbReference type="Pfam" id="PF05199">
    <property type="entry name" value="GMC_oxred_C"/>
    <property type="match status" value="1"/>
</dbReference>
<reference evidence="8 9" key="1">
    <citation type="submission" date="2020-02" db="EMBL/GenBank/DDBJ databases">
        <title>Full genome sequence of Nocardioides sp. R-3366.</title>
        <authorList>
            <person name="Im W.-T."/>
        </authorList>
    </citation>
    <scope>NUCLEOTIDE SEQUENCE [LARGE SCALE GENOMIC DNA]</scope>
    <source>
        <strain evidence="8 9">R-3366</strain>
    </source>
</reference>
<gene>
    <name evidence="8" type="ORF">G5V58_15070</name>
</gene>
<evidence type="ECO:0000259" key="7">
    <source>
        <dbReference type="PROSITE" id="PS00624"/>
    </source>
</evidence>
<evidence type="ECO:0000256" key="2">
    <source>
        <dbReference type="ARBA" id="ARBA00010790"/>
    </source>
</evidence>
<evidence type="ECO:0000256" key="1">
    <source>
        <dbReference type="ARBA" id="ARBA00001974"/>
    </source>
</evidence>
<dbReference type="InterPro" id="IPR012132">
    <property type="entry name" value="GMC_OxRdtase"/>
</dbReference>
<feature type="region of interest" description="Disordered" evidence="6">
    <location>
        <begin position="149"/>
        <end position="169"/>
    </location>
</feature>
<dbReference type="Pfam" id="PF00732">
    <property type="entry name" value="GMC_oxred_N"/>
    <property type="match status" value="1"/>
</dbReference>
<evidence type="ECO:0000256" key="3">
    <source>
        <dbReference type="ARBA" id="ARBA00022630"/>
    </source>
</evidence>
<dbReference type="Gene3D" id="3.30.560.10">
    <property type="entry name" value="Glucose Oxidase, domain 3"/>
    <property type="match status" value="1"/>
</dbReference>
<keyword evidence="4 5" id="KW-0274">FAD</keyword>
<dbReference type="PANTHER" id="PTHR11552">
    <property type="entry name" value="GLUCOSE-METHANOL-CHOLINE GMC OXIDOREDUCTASE"/>
    <property type="match status" value="1"/>
</dbReference>
<feature type="binding site" evidence="5">
    <location>
        <position position="457"/>
    </location>
    <ligand>
        <name>substrate</name>
    </ligand>
</feature>
<protein>
    <submittedName>
        <fullName evidence="8">Glucose-methanol-choline oxidoreductase</fullName>
    </submittedName>
</protein>
<sequence length="525" mass="55801">MLSRRGREHEGSPGAAARGRYDYVVVGAGSAGCVVAARLSEDPAARVLLLESGPADSLPDIAAPPAWPALWGTEVDYAYRTVPQAGTDGASHSWPRGHTLGGSSSINAMVYLRGHRNDFDQWAASGSPGWDYESVLPYFRRMETTVGRDPRYRGTEGPMRPAPASGPNPLSQVFLDGAAAAGYPSTDDFNGEHAEGAGWHDLSIAGGVRQSTAVAYLHPVLGHRPNLTVATNSRVRRLRFDEDRCVGLELERDGHLATVHADREVVITAGAVDSPRLLLLSGVGPAAELEAAGVDVVIDLPGVGRNLHDHPLCGVVYEAAQPIAPGRNNHAETSMVWRSEVSLSGPDMQLMFIHVPFHPPHLAAPANSFTLAVATVPEARGTIRLAGPDPATAPLIDPNYLGTESDVRRMVHGVQVAREIAASEPFAPWRAREVLPGPHVTDEAALRAFVARGTSTYYHPVGTCAMGTGADAVVDPELRVHGLAGLRVADASVMPRITPVNTNAATIMIGEKAADLMRRSGEWTR</sequence>
<dbReference type="GO" id="GO:0050660">
    <property type="term" value="F:flavin adenine dinucleotide binding"/>
    <property type="evidence" value="ECO:0007669"/>
    <property type="project" value="InterPro"/>
</dbReference>
<dbReference type="AlphaFoldDB" id="A0A6G6WKY1"/>
<evidence type="ECO:0000256" key="4">
    <source>
        <dbReference type="ARBA" id="ARBA00022827"/>
    </source>
</evidence>